<dbReference type="PROSITE" id="PS50949">
    <property type="entry name" value="HTH_GNTR"/>
    <property type="match status" value="1"/>
</dbReference>
<keyword evidence="6" id="KW-1185">Reference proteome</keyword>
<evidence type="ECO:0000256" key="2">
    <source>
        <dbReference type="ARBA" id="ARBA00023125"/>
    </source>
</evidence>
<dbReference type="Pfam" id="PF07729">
    <property type="entry name" value="FCD"/>
    <property type="match status" value="1"/>
</dbReference>
<proteinExistence type="predicted"/>
<organism evidence="5 6">
    <name type="scientific">Paraclostridium ghonii</name>
    <dbReference type="NCBI Taxonomy" id="29358"/>
    <lineage>
        <taxon>Bacteria</taxon>
        <taxon>Bacillati</taxon>
        <taxon>Bacillota</taxon>
        <taxon>Clostridia</taxon>
        <taxon>Peptostreptococcales</taxon>
        <taxon>Peptostreptococcaceae</taxon>
        <taxon>Paraclostridium</taxon>
    </lineage>
</organism>
<comment type="caution">
    <text evidence="5">The sequence shown here is derived from an EMBL/GenBank/DDBJ whole genome shotgun (WGS) entry which is preliminary data.</text>
</comment>
<keyword evidence="2 5" id="KW-0238">DNA-binding</keyword>
<gene>
    <name evidence="5" type="ORF">QOZ92_002037</name>
</gene>
<protein>
    <submittedName>
        <fullName evidence="5">DNA-binding GntR family transcriptional regulator</fullName>
    </submittedName>
</protein>
<dbReference type="InterPro" id="IPR036390">
    <property type="entry name" value="WH_DNA-bd_sf"/>
</dbReference>
<dbReference type="SUPFAM" id="SSF48008">
    <property type="entry name" value="GntR ligand-binding domain-like"/>
    <property type="match status" value="1"/>
</dbReference>
<evidence type="ECO:0000259" key="4">
    <source>
        <dbReference type="PROSITE" id="PS50949"/>
    </source>
</evidence>
<evidence type="ECO:0000256" key="3">
    <source>
        <dbReference type="ARBA" id="ARBA00023163"/>
    </source>
</evidence>
<dbReference type="InterPro" id="IPR008920">
    <property type="entry name" value="TF_FadR/GntR_C"/>
</dbReference>
<accession>A0ABU0N182</accession>
<sequence length="225" mass="26058">MNVIFDKVENNDLRPIREIVLHEIRNAIFEGKLNQGDRLIENNIAKCMGVSRTPVREALRQLEIEGLAVNVPRKGTLVKGISKEDAIEIYDIREVLEGLVSRLACLHITRIEIRRLKEIISIMEDCIKISSNMEYIKAHNEYNEILLNASKNKRLIDRLETIYDYLKSLRRISLLTDERRLEAIKEHNDIVQAIETGDEELAEKVARIHVYNAKQAFIKACEVKK</sequence>
<evidence type="ECO:0000256" key="1">
    <source>
        <dbReference type="ARBA" id="ARBA00023015"/>
    </source>
</evidence>
<reference evidence="5 6" key="1">
    <citation type="submission" date="2023-07" db="EMBL/GenBank/DDBJ databases">
        <title>Genomic Encyclopedia of Type Strains, Phase IV (KMG-IV): sequencing the most valuable type-strain genomes for metagenomic binning, comparative biology and taxonomic classification.</title>
        <authorList>
            <person name="Goeker M."/>
        </authorList>
    </citation>
    <scope>NUCLEOTIDE SEQUENCE [LARGE SCALE GENOMIC DNA]</scope>
    <source>
        <strain evidence="5 6">DSM 15049</strain>
    </source>
</reference>
<dbReference type="Gene3D" id="1.20.120.530">
    <property type="entry name" value="GntR ligand-binding domain-like"/>
    <property type="match status" value="1"/>
</dbReference>
<dbReference type="Gene3D" id="1.10.10.10">
    <property type="entry name" value="Winged helix-like DNA-binding domain superfamily/Winged helix DNA-binding domain"/>
    <property type="match status" value="1"/>
</dbReference>
<dbReference type="EMBL" id="JAUSWG010000008">
    <property type="protein sequence ID" value="MDQ0556919.1"/>
    <property type="molecule type" value="Genomic_DNA"/>
</dbReference>
<dbReference type="PANTHER" id="PTHR43537:SF24">
    <property type="entry name" value="GLUCONATE OPERON TRANSCRIPTIONAL REPRESSOR"/>
    <property type="match status" value="1"/>
</dbReference>
<feature type="domain" description="HTH gntR-type" evidence="4">
    <location>
        <begin position="14"/>
        <end position="81"/>
    </location>
</feature>
<dbReference type="InterPro" id="IPR000524">
    <property type="entry name" value="Tscrpt_reg_HTH_GntR"/>
</dbReference>
<dbReference type="SMART" id="SM00895">
    <property type="entry name" value="FCD"/>
    <property type="match status" value="1"/>
</dbReference>
<evidence type="ECO:0000313" key="6">
    <source>
        <dbReference type="Proteomes" id="UP001232584"/>
    </source>
</evidence>
<dbReference type="SMART" id="SM00345">
    <property type="entry name" value="HTH_GNTR"/>
    <property type="match status" value="1"/>
</dbReference>
<dbReference type="PANTHER" id="PTHR43537">
    <property type="entry name" value="TRANSCRIPTIONAL REGULATOR, GNTR FAMILY"/>
    <property type="match status" value="1"/>
</dbReference>
<dbReference type="InterPro" id="IPR011711">
    <property type="entry name" value="GntR_C"/>
</dbReference>
<name>A0ABU0N182_9FIRM</name>
<keyword evidence="3" id="KW-0804">Transcription</keyword>
<evidence type="ECO:0000313" key="5">
    <source>
        <dbReference type="EMBL" id="MDQ0556919.1"/>
    </source>
</evidence>
<dbReference type="InterPro" id="IPR036388">
    <property type="entry name" value="WH-like_DNA-bd_sf"/>
</dbReference>
<dbReference type="Proteomes" id="UP001232584">
    <property type="component" value="Unassembled WGS sequence"/>
</dbReference>
<keyword evidence="1" id="KW-0805">Transcription regulation</keyword>
<dbReference type="CDD" id="cd07377">
    <property type="entry name" value="WHTH_GntR"/>
    <property type="match status" value="1"/>
</dbReference>
<dbReference type="Pfam" id="PF00392">
    <property type="entry name" value="GntR"/>
    <property type="match status" value="1"/>
</dbReference>
<dbReference type="SUPFAM" id="SSF46785">
    <property type="entry name" value="Winged helix' DNA-binding domain"/>
    <property type="match status" value="1"/>
</dbReference>
<dbReference type="RefSeq" id="WP_250674356.1">
    <property type="nucleotide sequence ID" value="NZ_BAAACE010000019.1"/>
</dbReference>
<dbReference type="GO" id="GO:0003677">
    <property type="term" value="F:DNA binding"/>
    <property type="evidence" value="ECO:0007669"/>
    <property type="project" value="UniProtKB-KW"/>
</dbReference>